<dbReference type="InterPro" id="IPR051616">
    <property type="entry name" value="Cul2-RING_E3_ligase_SR"/>
</dbReference>
<evidence type="ECO:0000256" key="1">
    <source>
        <dbReference type="PROSITE-ProRule" id="PRU00023"/>
    </source>
</evidence>
<dbReference type="InterPro" id="IPR002110">
    <property type="entry name" value="Ankyrin_rpt"/>
</dbReference>
<dbReference type="Gene3D" id="3.30.457.10">
    <property type="entry name" value="Copper amine oxidase-like, N-terminal domain"/>
    <property type="match status" value="1"/>
</dbReference>
<dbReference type="InterPro" id="IPR012854">
    <property type="entry name" value="Cu_amine_oxidase-like_N"/>
</dbReference>
<proteinExistence type="predicted"/>
<evidence type="ECO:0000313" key="4">
    <source>
        <dbReference type="EMBL" id="UVI29963.1"/>
    </source>
</evidence>
<dbReference type="InterPro" id="IPR036582">
    <property type="entry name" value="Mao_N_sf"/>
</dbReference>
<dbReference type="PANTHER" id="PTHR46224">
    <property type="entry name" value="ANKYRIN REPEAT FAMILY PROTEIN"/>
    <property type="match status" value="1"/>
</dbReference>
<dbReference type="Pfam" id="PF12796">
    <property type="entry name" value="Ank_2"/>
    <property type="match status" value="1"/>
</dbReference>
<dbReference type="PROSITE" id="PS50088">
    <property type="entry name" value="ANK_REPEAT"/>
    <property type="match status" value="1"/>
</dbReference>
<feature type="chain" id="PRO_5046014989" evidence="2">
    <location>
        <begin position="26"/>
        <end position="296"/>
    </location>
</feature>
<evidence type="ECO:0000259" key="3">
    <source>
        <dbReference type="Pfam" id="PF07833"/>
    </source>
</evidence>
<feature type="signal peptide" evidence="2">
    <location>
        <begin position="1"/>
        <end position="25"/>
    </location>
</feature>
<dbReference type="Gene3D" id="1.25.40.20">
    <property type="entry name" value="Ankyrin repeat-containing domain"/>
    <property type="match status" value="1"/>
</dbReference>
<accession>A0ABY5S8X0</accession>
<dbReference type="PANTHER" id="PTHR46224:SF6">
    <property type="entry name" value="ANKYRIN REPEAT FAMILY PROTEIN"/>
    <property type="match status" value="1"/>
</dbReference>
<dbReference type="PROSITE" id="PS50297">
    <property type="entry name" value="ANK_REP_REGION"/>
    <property type="match status" value="1"/>
</dbReference>
<keyword evidence="1" id="KW-0040">ANK repeat</keyword>
<feature type="domain" description="Copper amine oxidase-like N-terminal" evidence="3">
    <location>
        <begin position="39"/>
        <end position="135"/>
    </location>
</feature>
<evidence type="ECO:0000313" key="5">
    <source>
        <dbReference type="Proteomes" id="UP001057877"/>
    </source>
</evidence>
<dbReference type="Proteomes" id="UP001057877">
    <property type="component" value="Chromosome"/>
</dbReference>
<dbReference type="Pfam" id="PF07833">
    <property type="entry name" value="Cu_amine_oxidN1"/>
    <property type="match status" value="1"/>
</dbReference>
<dbReference type="SMART" id="SM00248">
    <property type="entry name" value="ANK"/>
    <property type="match status" value="2"/>
</dbReference>
<name>A0ABY5S8X0_9BACL</name>
<protein>
    <submittedName>
        <fullName evidence="4">Ankyrin repeat domain-containing protein</fullName>
    </submittedName>
</protein>
<keyword evidence="2" id="KW-0732">Signal</keyword>
<gene>
    <name evidence="4" type="ORF">L1F29_32045</name>
</gene>
<dbReference type="SUPFAM" id="SSF48403">
    <property type="entry name" value="Ankyrin repeat"/>
    <property type="match status" value="1"/>
</dbReference>
<reference evidence="4" key="1">
    <citation type="submission" date="2022-01" db="EMBL/GenBank/DDBJ databases">
        <title>Paenibacillus spongiae sp. nov., isolated from marine sponge.</title>
        <authorList>
            <person name="Li Z."/>
            <person name="Zhang M."/>
        </authorList>
    </citation>
    <scope>NUCLEOTIDE SEQUENCE</scope>
    <source>
        <strain evidence="4">PHS-Z3</strain>
    </source>
</reference>
<organism evidence="4 5">
    <name type="scientific">Paenibacillus spongiae</name>
    <dbReference type="NCBI Taxonomy" id="2909671"/>
    <lineage>
        <taxon>Bacteria</taxon>
        <taxon>Bacillati</taxon>
        <taxon>Bacillota</taxon>
        <taxon>Bacilli</taxon>
        <taxon>Bacillales</taxon>
        <taxon>Paenibacillaceae</taxon>
        <taxon>Paenibacillus</taxon>
    </lineage>
</organism>
<dbReference type="RefSeq" id="WP_258386033.1">
    <property type="nucleotide sequence ID" value="NZ_CP091430.1"/>
</dbReference>
<sequence length="296" mass="32005">MKKKIKLAALIGIMTALLAQTAAFAAAEEATTPTYDIILDGTKLALSSPPFLQNGATMVPFRTVFERIGLRVSWNAKTKQVTGSNAEREIVFTLGSKVATVNGKAETMLLAPVIKNDTTYIPLRFVGTASGGAVELYRGGLNVVWMLSAIQNELYQAVVAQNTAQVEKLLARGADPEVLVGPLGPAIFAFVDDSVDIAQLFIKHGMDINAKSADYSGYTLLHNAAANGRVEVVKFLLTAGADHTIKSGTDSTALELAEFWREQLRYGYMDNLPAKRPTISDYDTIIALLKEYMGQK</sequence>
<feature type="repeat" description="ANK" evidence="1">
    <location>
        <begin position="216"/>
        <end position="248"/>
    </location>
</feature>
<evidence type="ECO:0000256" key="2">
    <source>
        <dbReference type="SAM" id="SignalP"/>
    </source>
</evidence>
<dbReference type="InterPro" id="IPR036770">
    <property type="entry name" value="Ankyrin_rpt-contain_sf"/>
</dbReference>
<keyword evidence="5" id="KW-1185">Reference proteome</keyword>
<dbReference type="SUPFAM" id="SSF55383">
    <property type="entry name" value="Copper amine oxidase, domain N"/>
    <property type="match status" value="1"/>
</dbReference>
<dbReference type="EMBL" id="CP091430">
    <property type="protein sequence ID" value="UVI29963.1"/>
    <property type="molecule type" value="Genomic_DNA"/>
</dbReference>